<dbReference type="GO" id="GO:0000302">
    <property type="term" value="P:response to reactive oxygen species"/>
    <property type="evidence" value="ECO:0007669"/>
    <property type="project" value="TreeGrafter"/>
</dbReference>
<comment type="caution">
    <text evidence="12">The sequence shown here is derived from an EMBL/GenBank/DDBJ whole genome shotgun (WGS) entry which is preliminary data.</text>
</comment>
<keyword evidence="7" id="KW-0446">Lipid-binding</keyword>
<evidence type="ECO:0000256" key="7">
    <source>
        <dbReference type="ARBA" id="ARBA00023121"/>
    </source>
</evidence>
<dbReference type="InterPro" id="IPR000566">
    <property type="entry name" value="Lipocln_cytosolic_FA-bd_dom"/>
</dbReference>
<proteinExistence type="inferred from homology"/>
<dbReference type="InterPro" id="IPR012674">
    <property type="entry name" value="Calycin"/>
</dbReference>
<dbReference type="FunFam" id="2.40.128.20:FF:000003">
    <property type="entry name" value="Apolipoprotein D"/>
    <property type="match status" value="1"/>
</dbReference>
<evidence type="ECO:0000313" key="12">
    <source>
        <dbReference type="EMBL" id="KAK5613387.1"/>
    </source>
</evidence>
<dbReference type="PRINTS" id="PR02058">
    <property type="entry name" value="APODVERTBRTE"/>
</dbReference>
<evidence type="ECO:0000256" key="5">
    <source>
        <dbReference type="ARBA" id="ARBA00022525"/>
    </source>
</evidence>
<dbReference type="CDD" id="cd19437">
    <property type="entry name" value="lipocalin_apoD-like"/>
    <property type="match status" value="1"/>
</dbReference>
<keyword evidence="9" id="KW-0325">Glycoprotein</keyword>
<dbReference type="InterPro" id="IPR002969">
    <property type="entry name" value="ApolipopD"/>
</dbReference>
<keyword evidence="10" id="KW-0873">Pyrrolidone carboxylic acid</keyword>
<dbReference type="GO" id="GO:0006629">
    <property type="term" value="P:lipid metabolic process"/>
    <property type="evidence" value="ECO:0007669"/>
    <property type="project" value="TreeGrafter"/>
</dbReference>
<evidence type="ECO:0000256" key="10">
    <source>
        <dbReference type="ARBA" id="ARBA00023283"/>
    </source>
</evidence>
<evidence type="ECO:0000256" key="3">
    <source>
        <dbReference type="ARBA" id="ARBA00019890"/>
    </source>
</evidence>
<comment type="similarity">
    <text evidence="2">Belongs to the calycin superfamily. Lipocalin family.</text>
</comment>
<dbReference type="GO" id="GO:0042246">
    <property type="term" value="P:tissue regeneration"/>
    <property type="evidence" value="ECO:0007669"/>
    <property type="project" value="InterPro"/>
</dbReference>
<dbReference type="GO" id="GO:0005737">
    <property type="term" value="C:cytoplasm"/>
    <property type="evidence" value="ECO:0007669"/>
    <property type="project" value="TreeGrafter"/>
</dbReference>
<evidence type="ECO:0000256" key="1">
    <source>
        <dbReference type="ARBA" id="ARBA00004613"/>
    </source>
</evidence>
<protein>
    <recommendedName>
        <fullName evidence="3">Apolipoprotein D</fullName>
    </recommendedName>
</protein>
<gene>
    <name evidence="12" type="ORF">CRENBAI_022832</name>
</gene>
<evidence type="ECO:0000313" key="13">
    <source>
        <dbReference type="Proteomes" id="UP001311232"/>
    </source>
</evidence>
<reference evidence="12 13" key="1">
    <citation type="submission" date="2021-06" db="EMBL/GenBank/DDBJ databases">
        <authorList>
            <person name="Palmer J.M."/>
        </authorList>
    </citation>
    <scope>NUCLEOTIDE SEQUENCE [LARGE SCALE GENOMIC DNA]</scope>
    <source>
        <strain evidence="12 13">MEX-2019</strain>
        <tissue evidence="12">Muscle</tissue>
    </source>
</reference>
<keyword evidence="5" id="KW-0964">Secreted</keyword>
<feature type="domain" description="Lipocalin/cytosolic fatty-acid binding" evidence="11">
    <location>
        <begin position="122"/>
        <end position="264"/>
    </location>
</feature>
<keyword evidence="13" id="KW-1185">Reference proteome</keyword>
<evidence type="ECO:0000256" key="2">
    <source>
        <dbReference type="ARBA" id="ARBA00006889"/>
    </source>
</evidence>
<dbReference type="Gene3D" id="2.40.128.20">
    <property type="match status" value="1"/>
</dbReference>
<dbReference type="SUPFAM" id="SSF50814">
    <property type="entry name" value="Lipocalins"/>
    <property type="match status" value="1"/>
</dbReference>
<accession>A0AAV9RWS1</accession>
<dbReference type="PROSITE" id="PS00213">
    <property type="entry name" value="LIPOCALIN"/>
    <property type="match status" value="1"/>
</dbReference>
<comment type="subcellular location">
    <subcellularLocation>
        <location evidence="1">Secreted</location>
    </subcellularLocation>
</comment>
<dbReference type="GO" id="GO:0008289">
    <property type="term" value="F:lipid binding"/>
    <property type="evidence" value="ECO:0007669"/>
    <property type="project" value="UniProtKB-KW"/>
</dbReference>
<dbReference type="GO" id="GO:0007420">
    <property type="term" value="P:brain development"/>
    <property type="evidence" value="ECO:0007669"/>
    <property type="project" value="InterPro"/>
</dbReference>
<dbReference type="GO" id="GO:0005576">
    <property type="term" value="C:extracellular region"/>
    <property type="evidence" value="ECO:0007669"/>
    <property type="project" value="UniProtKB-SubCell"/>
</dbReference>
<dbReference type="GO" id="GO:0006869">
    <property type="term" value="P:lipid transport"/>
    <property type="evidence" value="ECO:0007669"/>
    <property type="project" value="InterPro"/>
</dbReference>
<evidence type="ECO:0000256" key="9">
    <source>
        <dbReference type="ARBA" id="ARBA00023180"/>
    </source>
</evidence>
<evidence type="ECO:0000256" key="4">
    <source>
        <dbReference type="ARBA" id="ARBA00022448"/>
    </source>
</evidence>
<keyword evidence="6" id="KW-0732">Signal</keyword>
<dbReference type="PRINTS" id="PR01219">
    <property type="entry name" value="APOLIPOPROTD"/>
</dbReference>
<keyword evidence="8" id="KW-1015">Disulfide bond</keyword>
<evidence type="ECO:0000256" key="8">
    <source>
        <dbReference type="ARBA" id="ARBA00023157"/>
    </source>
</evidence>
<dbReference type="Proteomes" id="UP001311232">
    <property type="component" value="Unassembled WGS sequence"/>
</dbReference>
<evidence type="ECO:0000259" key="11">
    <source>
        <dbReference type="Pfam" id="PF08212"/>
    </source>
</evidence>
<dbReference type="InterPro" id="IPR026222">
    <property type="entry name" value="ApoD_vertbrte"/>
</dbReference>
<dbReference type="EMBL" id="JAHHUM010001219">
    <property type="protein sequence ID" value="KAK5613387.1"/>
    <property type="molecule type" value="Genomic_DNA"/>
</dbReference>
<sequence>MAQHLDLDRLSGDDGAELVGGFSLGSRCSGVFVWFRRHGGCRWPRVCAAGRGLLARQTGVRIDPEIWRIRLRPSEITASHAQFFPAGIMSAVYLVLLLLPLISAQTFHWGPCPNPAVQPAFNVEKYLGKWYEIEKLPASFERGKCIEANYALRKDGTIRVLNSQFYKDKVRTAEGTAVIRDMREMAKLGVSFSYFTPYSPYWVLTTDYTSLAVVYSCTDILRLFHVDYAWILSRSRFLPAETVHYAKQLLVREGIDISRMKATDQNCKDI</sequence>
<dbReference type="AlphaFoldDB" id="A0AAV9RWS1"/>
<keyword evidence="4" id="KW-0813">Transport</keyword>
<dbReference type="InterPro" id="IPR022272">
    <property type="entry name" value="Lipocalin_CS"/>
</dbReference>
<dbReference type="PANTHER" id="PTHR10612:SF15">
    <property type="entry name" value="APOLIPOPROTEIN D"/>
    <property type="match status" value="1"/>
</dbReference>
<evidence type="ECO:0000256" key="6">
    <source>
        <dbReference type="ARBA" id="ARBA00022729"/>
    </source>
</evidence>
<dbReference type="Pfam" id="PF08212">
    <property type="entry name" value="Lipocalin_2"/>
    <property type="match status" value="1"/>
</dbReference>
<dbReference type="PANTHER" id="PTHR10612">
    <property type="entry name" value="APOLIPOPROTEIN D"/>
    <property type="match status" value="1"/>
</dbReference>
<organism evidence="12 13">
    <name type="scientific">Crenichthys baileyi</name>
    <name type="common">White River springfish</name>
    <dbReference type="NCBI Taxonomy" id="28760"/>
    <lineage>
        <taxon>Eukaryota</taxon>
        <taxon>Metazoa</taxon>
        <taxon>Chordata</taxon>
        <taxon>Craniata</taxon>
        <taxon>Vertebrata</taxon>
        <taxon>Euteleostomi</taxon>
        <taxon>Actinopterygii</taxon>
        <taxon>Neopterygii</taxon>
        <taxon>Teleostei</taxon>
        <taxon>Neoteleostei</taxon>
        <taxon>Acanthomorphata</taxon>
        <taxon>Ovalentaria</taxon>
        <taxon>Atherinomorphae</taxon>
        <taxon>Cyprinodontiformes</taxon>
        <taxon>Goodeidae</taxon>
        <taxon>Crenichthys</taxon>
    </lineage>
</organism>
<name>A0AAV9RWS1_9TELE</name>